<evidence type="ECO:0000313" key="2">
    <source>
        <dbReference type="Proteomes" id="UP001151760"/>
    </source>
</evidence>
<reference evidence="1" key="2">
    <citation type="submission" date="2022-01" db="EMBL/GenBank/DDBJ databases">
        <authorList>
            <person name="Yamashiro T."/>
            <person name="Shiraishi A."/>
            <person name="Satake H."/>
            <person name="Nakayama K."/>
        </authorList>
    </citation>
    <scope>NUCLEOTIDE SEQUENCE</scope>
</reference>
<dbReference type="Proteomes" id="UP001151760">
    <property type="component" value="Unassembled WGS sequence"/>
</dbReference>
<evidence type="ECO:0000313" key="1">
    <source>
        <dbReference type="EMBL" id="GJT63189.1"/>
    </source>
</evidence>
<evidence type="ECO:0008006" key="3">
    <source>
        <dbReference type="Google" id="ProtNLM"/>
    </source>
</evidence>
<comment type="caution">
    <text evidence="1">The sequence shown here is derived from an EMBL/GenBank/DDBJ whole genome shotgun (WGS) entry which is preliminary data.</text>
</comment>
<proteinExistence type="predicted"/>
<sequence>MFDDPSGSPLSTSINQDAPYLSHTPFELLGRWTKYHPLTNVIGNPSRLVSTRKQLQTDAMYCYFDAFLTSIEPKNFKEAMTEPSWIEAMQEVIYEFQ</sequence>
<protein>
    <recommendedName>
        <fullName evidence="3">Integrase, catalytic region, zinc finger, CCHC-type, peptidase aspartic, catalytic</fullName>
    </recommendedName>
</protein>
<gene>
    <name evidence="1" type="ORF">Tco_1006722</name>
</gene>
<accession>A0ABQ5FJD7</accession>
<reference evidence="1" key="1">
    <citation type="journal article" date="2022" name="Int. J. Mol. Sci.">
        <title>Draft Genome of Tanacetum Coccineum: Genomic Comparison of Closely Related Tanacetum-Family Plants.</title>
        <authorList>
            <person name="Yamashiro T."/>
            <person name="Shiraishi A."/>
            <person name="Nakayama K."/>
            <person name="Satake H."/>
        </authorList>
    </citation>
    <scope>NUCLEOTIDE SEQUENCE</scope>
</reference>
<name>A0ABQ5FJD7_9ASTR</name>
<keyword evidence="2" id="KW-1185">Reference proteome</keyword>
<dbReference type="EMBL" id="BQNB010017439">
    <property type="protein sequence ID" value="GJT63189.1"/>
    <property type="molecule type" value="Genomic_DNA"/>
</dbReference>
<organism evidence="1 2">
    <name type="scientific">Tanacetum coccineum</name>
    <dbReference type="NCBI Taxonomy" id="301880"/>
    <lineage>
        <taxon>Eukaryota</taxon>
        <taxon>Viridiplantae</taxon>
        <taxon>Streptophyta</taxon>
        <taxon>Embryophyta</taxon>
        <taxon>Tracheophyta</taxon>
        <taxon>Spermatophyta</taxon>
        <taxon>Magnoliopsida</taxon>
        <taxon>eudicotyledons</taxon>
        <taxon>Gunneridae</taxon>
        <taxon>Pentapetalae</taxon>
        <taxon>asterids</taxon>
        <taxon>campanulids</taxon>
        <taxon>Asterales</taxon>
        <taxon>Asteraceae</taxon>
        <taxon>Asteroideae</taxon>
        <taxon>Anthemideae</taxon>
        <taxon>Anthemidinae</taxon>
        <taxon>Tanacetum</taxon>
    </lineage>
</organism>